<evidence type="ECO:0008006" key="3">
    <source>
        <dbReference type="Google" id="ProtNLM"/>
    </source>
</evidence>
<dbReference type="Pfam" id="PF24569">
    <property type="entry name" value="CFAP161"/>
    <property type="match status" value="1"/>
</dbReference>
<organism evidence="1">
    <name type="scientific">Amphimedon queenslandica</name>
    <name type="common">Sponge</name>
    <dbReference type="NCBI Taxonomy" id="400682"/>
    <lineage>
        <taxon>Eukaryota</taxon>
        <taxon>Metazoa</taxon>
        <taxon>Porifera</taxon>
        <taxon>Demospongiae</taxon>
        <taxon>Heteroscleromorpha</taxon>
        <taxon>Haplosclerida</taxon>
        <taxon>Niphatidae</taxon>
        <taxon>Amphimedon</taxon>
    </lineage>
</organism>
<keyword evidence="2" id="KW-1185">Reference proteome</keyword>
<name>A0A1X7UV47_AMPQE</name>
<gene>
    <name evidence="1" type="primary">100633680</name>
</gene>
<dbReference type="OMA" id="IIHCKTN"/>
<dbReference type="EnsemblMetazoa" id="XM_003386590.3">
    <property type="protein sequence ID" value="XP_003386638.1"/>
    <property type="gene ID" value="LOC100633680"/>
</dbReference>
<dbReference type="SUPFAM" id="SSF82109">
    <property type="entry name" value="MIR domain"/>
    <property type="match status" value="1"/>
</dbReference>
<dbReference type="KEGG" id="aqu:100633680"/>
<dbReference type="PANTHER" id="PTHR24274">
    <property type="entry name" value="CILIA- AND FLAGELLA-ASSOCIATED PROTEIN 161"/>
    <property type="match status" value="1"/>
</dbReference>
<protein>
    <recommendedName>
        <fullName evidence="3">Cilia- and flagella-associated protein 161</fullName>
    </recommendedName>
</protein>
<dbReference type="GO" id="GO:0060271">
    <property type="term" value="P:cilium assembly"/>
    <property type="evidence" value="ECO:0007669"/>
    <property type="project" value="TreeGrafter"/>
</dbReference>
<reference evidence="2" key="1">
    <citation type="journal article" date="2010" name="Nature">
        <title>The Amphimedon queenslandica genome and the evolution of animal complexity.</title>
        <authorList>
            <person name="Srivastava M."/>
            <person name="Simakov O."/>
            <person name="Chapman J."/>
            <person name="Fahey B."/>
            <person name="Gauthier M.E."/>
            <person name="Mitros T."/>
            <person name="Richards G.S."/>
            <person name="Conaco C."/>
            <person name="Dacre M."/>
            <person name="Hellsten U."/>
            <person name="Larroux C."/>
            <person name="Putnam N.H."/>
            <person name="Stanke M."/>
            <person name="Adamska M."/>
            <person name="Darling A."/>
            <person name="Degnan S.M."/>
            <person name="Oakley T.H."/>
            <person name="Plachetzki D.C."/>
            <person name="Zhai Y."/>
            <person name="Adamski M."/>
            <person name="Calcino A."/>
            <person name="Cummins S.F."/>
            <person name="Goodstein D.M."/>
            <person name="Harris C."/>
            <person name="Jackson D.J."/>
            <person name="Leys S.P."/>
            <person name="Shu S."/>
            <person name="Woodcroft B.J."/>
            <person name="Vervoort M."/>
            <person name="Kosik K.S."/>
            <person name="Manning G."/>
            <person name="Degnan B.M."/>
            <person name="Rokhsar D.S."/>
        </authorList>
    </citation>
    <scope>NUCLEOTIDE SEQUENCE [LARGE SCALE GENOMIC DNA]</scope>
</reference>
<dbReference type="InParanoid" id="A0A1X7UV47"/>
<dbReference type="AlphaFoldDB" id="A0A1X7UV47"/>
<dbReference type="OrthoDB" id="2126411at2759"/>
<evidence type="ECO:0000313" key="2">
    <source>
        <dbReference type="Proteomes" id="UP000007879"/>
    </source>
</evidence>
<dbReference type="Gene3D" id="2.80.10.50">
    <property type="match status" value="1"/>
</dbReference>
<dbReference type="Proteomes" id="UP000007879">
    <property type="component" value="Unassembled WGS sequence"/>
</dbReference>
<dbReference type="InterPro" id="IPR055325">
    <property type="entry name" value="CF161"/>
</dbReference>
<reference evidence="1" key="2">
    <citation type="submission" date="2017-05" db="UniProtKB">
        <authorList>
            <consortium name="EnsemblMetazoa"/>
        </authorList>
    </citation>
    <scope>IDENTIFICATION</scope>
</reference>
<dbReference type="EnsemblMetazoa" id="Aqu2.1.31855_001">
    <property type="protein sequence ID" value="Aqu2.1.31855_001"/>
    <property type="gene ID" value="Aqu2.1.31855"/>
</dbReference>
<dbReference type="InterPro" id="IPR036300">
    <property type="entry name" value="MIR_dom_sf"/>
</dbReference>
<sequence length="277" mass="31349">MSVRTYNPSVRVGNWNEDLCLEEDLLKDFLDKKEKGELHIQKAHNLLQTVLKKVELSPLSSDGYLRIGDKVNLKHIPTNSVVSAFMSALQSHEATQLMPDSQVTGSSFLQSCPRNIFVIGSPYPDVPVGALVGYEDHITLQTLPNEGGQLYLHSDRVTFNKHSKHSRECEVTLVSDLSYFTHWSFRNPNHSERLETEGEPVPANKLVLINHCKTNHNLALNAEYRHKTPYGLEYEITACTKFNKHKVEDTNNQFMIVTGEEKIKIGEGETEDTSKSE</sequence>
<dbReference type="PANTHER" id="PTHR24274:SF1">
    <property type="entry name" value="CILIA- AND FLAGELLA-ASSOCIATED PROTEIN 161"/>
    <property type="match status" value="1"/>
</dbReference>
<accession>A0A1X7UV47</accession>
<evidence type="ECO:0000313" key="1">
    <source>
        <dbReference type="EnsemblMetazoa" id="Aqu2.1.31855_001"/>
    </source>
</evidence>
<dbReference type="GO" id="GO:0031514">
    <property type="term" value="C:motile cilium"/>
    <property type="evidence" value="ECO:0007669"/>
    <property type="project" value="TreeGrafter"/>
</dbReference>
<dbReference type="eggNOG" id="ENOG502QRDA">
    <property type="taxonomic scope" value="Eukaryota"/>
</dbReference>
<proteinExistence type="predicted"/>
<dbReference type="STRING" id="400682.A0A1X7UV47"/>